<evidence type="ECO:0000313" key="3">
    <source>
        <dbReference type="EMBL" id="KAG5847667.1"/>
    </source>
</evidence>
<organism evidence="3 4">
    <name type="scientific">Anguilla anguilla</name>
    <name type="common">European freshwater eel</name>
    <name type="synonym">Muraena anguilla</name>
    <dbReference type="NCBI Taxonomy" id="7936"/>
    <lineage>
        <taxon>Eukaryota</taxon>
        <taxon>Metazoa</taxon>
        <taxon>Chordata</taxon>
        <taxon>Craniata</taxon>
        <taxon>Vertebrata</taxon>
        <taxon>Euteleostomi</taxon>
        <taxon>Actinopterygii</taxon>
        <taxon>Neopterygii</taxon>
        <taxon>Teleostei</taxon>
        <taxon>Anguilliformes</taxon>
        <taxon>Anguillidae</taxon>
        <taxon>Anguilla</taxon>
    </lineage>
</organism>
<keyword evidence="1" id="KW-0812">Transmembrane</keyword>
<dbReference type="Pfam" id="PF04592">
    <property type="entry name" value="SelP_N"/>
    <property type="match status" value="1"/>
</dbReference>
<reference evidence="3" key="1">
    <citation type="submission" date="2021-01" db="EMBL/GenBank/DDBJ databases">
        <title>A chromosome-scale assembly of European eel, Anguilla anguilla.</title>
        <authorList>
            <person name="Henkel C."/>
            <person name="Jong-Raadsen S.A."/>
            <person name="Dufour S."/>
            <person name="Weltzien F.-A."/>
            <person name="Palstra A.P."/>
            <person name="Pelster B."/>
            <person name="Spaink H.P."/>
            <person name="Van Den Thillart G.E."/>
            <person name="Jansen H."/>
            <person name="Zahm M."/>
            <person name="Klopp C."/>
            <person name="Cedric C."/>
            <person name="Louis A."/>
            <person name="Berthelot C."/>
            <person name="Parey E."/>
            <person name="Roest Crollius H."/>
            <person name="Montfort J."/>
            <person name="Robinson-Rechavi M."/>
            <person name="Bucao C."/>
            <person name="Bouchez O."/>
            <person name="Gislard M."/>
            <person name="Lluch J."/>
            <person name="Milhes M."/>
            <person name="Lampietro C."/>
            <person name="Lopez Roques C."/>
            <person name="Donnadieu C."/>
            <person name="Braasch I."/>
            <person name="Desvignes T."/>
            <person name="Postlethwait J."/>
            <person name="Bobe J."/>
            <person name="Guiguen Y."/>
            <person name="Dirks R."/>
        </authorList>
    </citation>
    <scope>NUCLEOTIDE SEQUENCE</scope>
    <source>
        <strain evidence="3">Tag_6206</strain>
        <tissue evidence="3">Liver</tissue>
    </source>
</reference>
<comment type="caution">
    <text evidence="3">The sequence shown here is derived from an EMBL/GenBank/DDBJ whole genome shotgun (WGS) entry which is preliminary data.</text>
</comment>
<keyword evidence="1" id="KW-1133">Transmembrane helix</keyword>
<evidence type="ECO:0000256" key="1">
    <source>
        <dbReference type="SAM" id="Phobius"/>
    </source>
</evidence>
<dbReference type="Proteomes" id="UP001044222">
    <property type="component" value="Chromosome 6"/>
</dbReference>
<keyword evidence="4" id="KW-1185">Reference proteome</keyword>
<dbReference type="InterPro" id="IPR007671">
    <property type="entry name" value="Selenoprotein-P_N"/>
</dbReference>
<proteinExistence type="predicted"/>
<keyword evidence="1" id="KW-0472">Membrane</keyword>
<accession>A0A9D3MEV0</accession>
<protein>
    <recommendedName>
        <fullName evidence="2">Selenoprotein P N-terminal domain-containing protein</fullName>
    </recommendedName>
</protein>
<evidence type="ECO:0000313" key="4">
    <source>
        <dbReference type="Proteomes" id="UP001044222"/>
    </source>
</evidence>
<gene>
    <name evidence="3" type="ORF">ANANG_G00128600</name>
</gene>
<sequence>MFQRGLRRQKRITDNSGASTMALWSFGALCLSALPGLLLAGSIFVEGERDRSNICKPAPRWKIGEEAPMEALLGKVAVVALLKAS</sequence>
<feature type="transmembrane region" description="Helical" evidence="1">
    <location>
        <begin position="21"/>
        <end position="45"/>
    </location>
</feature>
<feature type="domain" description="Selenoprotein P N-terminal" evidence="2">
    <location>
        <begin position="51"/>
        <end position="85"/>
    </location>
</feature>
<evidence type="ECO:0000259" key="2">
    <source>
        <dbReference type="Pfam" id="PF04592"/>
    </source>
</evidence>
<name>A0A9D3MEV0_ANGAN</name>
<dbReference type="EMBL" id="JAFIRN010000006">
    <property type="protein sequence ID" value="KAG5847667.1"/>
    <property type="molecule type" value="Genomic_DNA"/>
</dbReference>
<dbReference type="AlphaFoldDB" id="A0A9D3MEV0"/>